<evidence type="ECO:0000313" key="9">
    <source>
        <dbReference type="Proteomes" id="UP000662770"/>
    </source>
</evidence>
<accession>A0ABX7QWM5</accession>
<evidence type="ECO:0000256" key="6">
    <source>
        <dbReference type="ARBA" id="ARBA00030025"/>
    </source>
</evidence>
<sequence>MATRSKHSHWDIFCTVVDNYGDIGVTWRLAKQLANEYQLDVKLWVDDLNSFRFILPALDLNQAVQQHQQVTIIKWDNPLSTPWIPGAVLIEAFACELPSEIIDATATLTPFPHWINLEYLSAESWIDDCHGLQSPVKNGIKKRFFFPGFSAKSGGLICERGLLEERERWQQQIANRADYFNGLGLNGIDTQDCVISLFSYETAAITGLCEQLAKAPRSSHLLVPQGRALTSVASALAIDPTDLATHRQIQHGQLTVHLLPMQNQEQYDRLLWSCDINIVRGEDSFLRAQWAARPFIWHIYPQDEDAHLDKLSAFMARYCDQLAPDLTTQWKALNFAFNQADVSAFNQAWQMLNSDWPRLTQHSKVWPKYAINDADLANRLVQMLKNG</sequence>
<dbReference type="EMBL" id="CP071503">
    <property type="protein sequence ID" value="QSX35233.1"/>
    <property type="molecule type" value="Genomic_DNA"/>
</dbReference>
<keyword evidence="1" id="KW-0328">Glycosyltransferase</keyword>
<reference evidence="8 9" key="1">
    <citation type="submission" date="2021-03" db="EMBL/GenBank/DDBJ databases">
        <title>Novel species identification of genus Shewanella.</title>
        <authorList>
            <person name="Liu G."/>
            <person name="Zhang Q."/>
        </authorList>
    </citation>
    <scope>NUCLEOTIDE SEQUENCE [LARGE SCALE GENOMIC DNA]</scope>
    <source>
        <strain evidence="8 9">FJAT-51800</strain>
    </source>
</reference>
<keyword evidence="8" id="KW-0251">Elongation factor</keyword>
<name>A0ABX7QWM5_9GAMM</name>
<evidence type="ECO:0000256" key="1">
    <source>
        <dbReference type="ARBA" id="ARBA00022676"/>
    </source>
</evidence>
<gene>
    <name evidence="8" type="primary">earP</name>
    <name evidence="8" type="ORF">JYB87_08570</name>
</gene>
<dbReference type="RefSeq" id="WP_207356427.1">
    <property type="nucleotide sequence ID" value="NZ_CP071503.1"/>
</dbReference>
<comment type="function">
    <text evidence="3">Protein-arginine rhamnosyltransferase that catalyzes the transfer of a single rhamnose to elongation factor P (EF-P) on 'Lys-32', a modification required for EF-P-dependent rescue of polyproline stalled ribosomes.</text>
</comment>
<proteinExistence type="inferred from homology"/>
<dbReference type="NCBIfam" id="TIGR03837">
    <property type="entry name" value="efp_Arg_rhamno"/>
    <property type="match status" value="1"/>
</dbReference>
<organism evidence="8 9">
    <name type="scientific">Shewanella avicenniae</name>
    <dbReference type="NCBI Taxonomy" id="2814294"/>
    <lineage>
        <taxon>Bacteria</taxon>
        <taxon>Pseudomonadati</taxon>
        <taxon>Pseudomonadota</taxon>
        <taxon>Gammaproteobacteria</taxon>
        <taxon>Alteromonadales</taxon>
        <taxon>Shewanellaceae</taxon>
        <taxon>Shewanella</taxon>
    </lineage>
</organism>
<dbReference type="GO" id="GO:0003746">
    <property type="term" value="F:translation elongation factor activity"/>
    <property type="evidence" value="ECO:0007669"/>
    <property type="project" value="UniProtKB-KW"/>
</dbReference>
<dbReference type="PIRSF" id="PIRSF015557">
    <property type="entry name" value="UCP015557"/>
    <property type="match status" value="1"/>
</dbReference>
<protein>
    <recommendedName>
        <fullName evidence="5">Protein-arginine rhamnosyltransferase</fullName>
    </recommendedName>
    <alternativeName>
        <fullName evidence="6">EF-P arginine rhamnosyltransferase</fullName>
    </alternativeName>
</protein>
<evidence type="ECO:0000313" key="8">
    <source>
        <dbReference type="EMBL" id="QSX35233.1"/>
    </source>
</evidence>
<comment type="catalytic activity">
    <reaction evidence="7">
        <text>dTDP-beta-L-rhamnose + L-arginyl-[protein] = N(omega)-(alpha-L-rhamnosyl)-L-arginyl-[protein] + dTDP + H(+)</text>
        <dbReference type="Rhea" id="RHEA:66692"/>
        <dbReference type="Rhea" id="RHEA-COMP:10532"/>
        <dbReference type="Rhea" id="RHEA-COMP:17096"/>
        <dbReference type="ChEBI" id="CHEBI:15378"/>
        <dbReference type="ChEBI" id="CHEBI:29965"/>
        <dbReference type="ChEBI" id="CHEBI:57510"/>
        <dbReference type="ChEBI" id="CHEBI:58369"/>
        <dbReference type="ChEBI" id="CHEBI:167445"/>
    </reaction>
    <physiologicalReaction direction="left-to-right" evidence="7">
        <dbReference type="Rhea" id="RHEA:66693"/>
    </physiologicalReaction>
</comment>
<keyword evidence="2" id="KW-0808">Transferase</keyword>
<evidence type="ECO:0000256" key="5">
    <source>
        <dbReference type="ARBA" id="ARBA00024416"/>
    </source>
</evidence>
<evidence type="ECO:0000256" key="2">
    <source>
        <dbReference type="ARBA" id="ARBA00022679"/>
    </source>
</evidence>
<dbReference type="Proteomes" id="UP000662770">
    <property type="component" value="Chromosome"/>
</dbReference>
<evidence type="ECO:0000256" key="7">
    <source>
        <dbReference type="ARBA" id="ARBA00048472"/>
    </source>
</evidence>
<keyword evidence="8" id="KW-0648">Protein biosynthesis</keyword>
<evidence type="ECO:0000256" key="3">
    <source>
        <dbReference type="ARBA" id="ARBA00024303"/>
    </source>
</evidence>
<dbReference type="InterPro" id="IPR016633">
    <property type="entry name" value="EarP"/>
</dbReference>
<comment type="similarity">
    <text evidence="4">Belongs to the glycosyltransferase 104 family.</text>
</comment>
<dbReference type="Pfam" id="PF10093">
    <property type="entry name" value="EarP"/>
    <property type="match status" value="1"/>
</dbReference>
<evidence type="ECO:0000256" key="4">
    <source>
        <dbReference type="ARBA" id="ARBA00024346"/>
    </source>
</evidence>
<keyword evidence="9" id="KW-1185">Reference proteome</keyword>